<reference evidence="3 4" key="1">
    <citation type="submission" date="2014-04" db="EMBL/GenBank/DDBJ databases">
        <authorList>
            <consortium name="DOE Joint Genome Institute"/>
            <person name="Kuo A."/>
            <person name="Zuccaro A."/>
            <person name="Kohler A."/>
            <person name="Nagy L.G."/>
            <person name="Floudas D."/>
            <person name="Copeland A."/>
            <person name="Barry K.W."/>
            <person name="Cichocki N."/>
            <person name="Veneault-Fourrey C."/>
            <person name="LaButti K."/>
            <person name="Lindquist E.A."/>
            <person name="Lipzen A."/>
            <person name="Lundell T."/>
            <person name="Morin E."/>
            <person name="Murat C."/>
            <person name="Sun H."/>
            <person name="Tunlid A."/>
            <person name="Henrissat B."/>
            <person name="Grigoriev I.V."/>
            <person name="Hibbett D.S."/>
            <person name="Martin F."/>
            <person name="Nordberg H.P."/>
            <person name="Cantor M.N."/>
            <person name="Hua S.X."/>
        </authorList>
    </citation>
    <scope>NUCLEOTIDE SEQUENCE [LARGE SCALE GENOMIC DNA]</scope>
    <source>
        <strain evidence="3 4">MAFF 305830</strain>
    </source>
</reference>
<evidence type="ECO:0000256" key="2">
    <source>
        <dbReference type="SAM" id="Phobius"/>
    </source>
</evidence>
<evidence type="ECO:0000313" key="3">
    <source>
        <dbReference type="EMBL" id="KIM33214.1"/>
    </source>
</evidence>
<dbReference type="Proteomes" id="UP000054097">
    <property type="component" value="Unassembled WGS sequence"/>
</dbReference>
<feature type="compositionally biased region" description="Basic and acidic residues" evidence="1">
    <location>
        <begin position="294"/>
        <end position="308"/>
    </location>
</feature>
<reference evidence="4" key="2">
    <citation type="submission" date="2015-01" db="EMBL/GenBank/DDBJ databases">
        <title>Evolutionary Origins and Diversification of the Mycorrhizal Mutualists.</title>
        <authorList>
            <consortium name="DOE Joint Genome Institute"/>
            <consortium name="Mycorrhizal Genomics Consortium"/>
            <person name="Kohler A."/>
            <person name="Kuo A."/>
            <person name="Nagy L.G."/>
            <person name="Floudas D."/>
            <person name="Copeland A."/>
            <person name="Barry K.W."/>
            <person name="Cichocki N."/>
            <person name="Veneault-Fourrey C."/>
            <person name="LaButti K."/>
            <person name="Lindquist E.A."/>
            <person name="Lipzen A."/>
            <person name="Lundell T."/>
            <person name="Morin E."/>
            <person name="Murat C."/>
            <person name="Riley R."/>
            <person name="Ohm R."/>
            <person name="Sun H."/>
            <person name="Tunlid A."/>
            <person name="Henrissat B."/>
            <person name="Grigoriev I.V."/>
            <person name="Hibbett D.S."/>
            <person name="Martin F."/>
        </authorList>
    </citation>
    <scope>NUCLEOTIDE SEQUENCE [LARGE SCALE GENOMIC DNA]</scope>
    <source>
        <strain evidence="4">MAFF 305830</strain>
    </source>
</reference>
<dbReference type="OrthoDB" id="3346544at2759"/>
<feature type="transmembrane region" description="Helical" evidence="2">
    <location>
        <begin position="53"/>
        <end position="78"/>
    </location>
</feature>
<gene>
    <name evidence="3" type="ORF">M408DRAFT_326005</name>
</gene>
<keyword evidence="2" id="KW-0472">Membrane</keyword>
<accession>A0A0C3BMA9</accession>
<dbReference type="HOGENOM" id="CLU_044614_3_1_1"/>
<feature type="transmembrane region" description="Helical" evidence="2">
    <location>
        <begin position="238"/>
        <end position="261"/>
    </location>
</feature>
<dbReference type="AlphaFoldDB" id="A0A0C3BMA9"/>
<name>A0A0C3BMA9_SERVB</name>
<keyword evidence="4" id="KW-1185">Reference proteome</keyword>
<dbReference type="EMBL" id="KN824278">
    <property type="protein sequence ID" value="KIM33214.1"/>
    <property type="molecule type" value="Genomic_DNA"/>
</dbReference>
<protein>
    <submittedName>
        <fullName evidence="3">Uncharacterized protein</fullName>
    </submittedName>
</protein>
<evidence type="ECO:0000256" key="1">
    <source>
        <dbReference type="SAM" id="MobiDB-lite"/>
    </source>
</evidence>
<evidence type="ECO:0000313" key="4">
    <source>
        <dbReference type="Proteomes" id="UP000054097"/>
    </source>
</evidence>
<feature type="transmembrane region" description="Helical" evidence="2">
    <location>
        <begin position="129"/>
        <end position="151"/>
    </location>
</feature>
<keyword evidence="2" id="KW-0812">Transmembrane</keyword>
<organism evidence="3 4">
    <name type="scientific">Serendipita vermifera MAFF 305830</name>
    <dbReference type="NCBI Taxonomy" id="933852"/>
    <lineage>
        <taxon>Eukaryota</taxon>
        <taxon>Fungi</taxon>
        <taxon>Dikarya</taxon>
        <taxon>Basidiomycota</taxon>
        <taxon>Agaricomycotina</taxon>
        <taxon>Agaricomycetes</taxon>
        <taxon>Sebacinales</taxon>
        <taxon>Serendipitaceae</taxon>
        <taxon>Serendipita</taxon>
    </lineage>
</organism>
<proteinExistence type="predicted"/>
<keyword evidence="2" id="KW-1133">Transmembrane helix</keyword>
<feature type="compositionally biased region" description="Basic and acidic residues" evidence="1">
    <location>
        <begin position="332"/>
        <end position="344"/>
    </location>
</feature>
<feature type="region of interest" description="Disordered" evidence="1">
    <location>
        <begin position="328"/>
        <end position="351"/>
    </location>
</feature>
<feature type="transmembrane region" description="Helical" evidence="2">
    <location>
        <begin position="12"/>
        <end position="32"/>
    </location>
</feature>
<feature type="region of interest" description="Disordered" evidence="1">
    <location>
        <begin position="270"/>
        <end position="311"/>
    </location>
</feature>
<feature type="transmembrane region" description="Helical" evidence="2">
    <location>
        <begin position="163"/>
        <end position="187"/>
    </location>
</feature>
<feature type="transmembrane region" description="Helical" evidence="2">
    <location>
        <begin position="208"/>
        <end position="232"/>
    </location>
</feature>
<sequence length="351" mass="38723">MASLRLDTSAFTSILFEVFFFGFYTLLFIAAARLVLSKSRVRVSWHIYVPGGLLYLVATIHLATTIAHGSIAFIQIASQGVVDGTIKYLAVTVNGINIANHCLYVLNNFLGDSILIWRCWVVWGRNWKIVALPLMLLCTSVVAGVMVAYNFSQATDGPFSNKLGIVANVFFTSVFLTNCIVTSLTAFKIWRSRKAAILAGSSRDYTGAFNIVVESGAVYSFILMMELLLYAIGQNFVFVLYTSMAQITGIAPTGVIVLVLLGRAMRQSERSTTTGTLPTLRATNQTDSRLGISSRRDHVSPTEVDFRSGHQQGLRIDVKQDTEIVTDDTELESMHRRGHNRTDSWKGAQAL</sequence>
<dbReference type="STRING" id="933852.A0A0C3BMA9"/>
<feature type="compositionally biased region" description="Low complexity" evidence="1">
    <location>
        <begin position="272"/>
        <end position="283"/>
    </location>
</feature>